<evidence type="ECO:0000256" key="1">
    <source>
        <dbReference type="ARBA" id="ARBA00004479"/>
    </source>
</evidence>
<evidence type="ECO:0000256" key="3">
    <source>
        <dbReference type="ARBA" id="ARBA00022859"/>
    </source>
</evidence>
<evidence type="ECO:0000313" key="11">
    <source>
        <dbReference type="EMBL" id="NXU92482.1"/>
    </source>
</evidence>
<dbReference type="InterPro" id="IPR050160">
    <property type="entry name" value="MHC/Immunoglobulin"/>
</dbReference>
<evidence type="ECO:0000256" key="4">
    <source>
        <dbReference type="ARBA" id="ARBA00022989"/>
    </source>
</evidence>
<accession>A0A7L3PQ22</accession>
<dbReference type="Gene3D" id="3.10.320.10">
    <property type="entry name" value="Class II Histocompatibility Antigen, M Beta Chain, Chain B, domain 1"/>
    <property type="match status" value="1"/>
</dbReference>
<evidence type="ECO:0000256" key="5">
    <source>
        <dbReference type="ARBA" id="ARBA00023130"/>
    </source>
</evidence>
<evidence type="ECO:0000256" key="2">
    <source>
        <dbReference type="ARBA" id="ARBA00022692"/>
    </source>
</evidence>
<name>A0A7L3PQ22_9DEND</name>
<dbReference type="InterPro" id="IPR014745">
    <property type="entry name" value="MHC_II_a/b_N"/>
</dbReference>
<keyword evidence="7" id="KW-1015">Disulfide bond</keyword>
<evidence type="ECO:0000313" key="12">
    <source>
        <dbReference type="Proteomes" id="UP000551443"/>
    </source>
</evidence>
<dbReference type="GO" id="GO:0002250">
    <property type="term" value="P:adaptive immune response"/>
    <property type="evidence" value="ECO:0007669"/>
    <property type="project" value="UniProtKB-KW"/>
</dbReference>
<keyword evidence="12" id="KW-1185">Reference proteome</keyword>
<dbReference type="FunFam" id="3.10.320.10:FF:000001">
    <property type="entry name" value="HLA class II histocompatibility antigen, DRB1-1 beta chain"/>
    <property type="match status" value="1"/>
</dbReference>
<dbReference type="PANTHER" id="PTHR19944">
    <property type="entry name" value="MHC CLASS II-RELATED"/>
    <property type="match status" value="1"/>
</dbReference>
<dbReference type="GO" id="GO:0002504">
    <property type="term" value="P:antigen processing and presentation of peptide or polysaccharide antigen via MHC class II"/>
    <property type="evidence" value="ECO:0007669"/>
    <property type="project" value="UniProtKB-KW"/>
</dbReference>
<keyword evidence="3" id="KW-0391">Immunity</keyword>
<sequence length="115" mass="13588">TPPDLSPAHSEVFQEMVKRDCHFINGTDRVRYVERYIYNREEDVRFDSDVGHFVGFTPYGEICARDWNSDPTLMEVRRNKVDRFCRGSYEFYTPFIVNRRVPPSPSQSLPIHSQI</sequence>
<evidence type="ECO:0000256" key="8">
    <source>
        <dbReference type="ARBA" id="ARBA00023180"/>
    </source>
</evidence>
<dbReference type="InterPro" id="IPR000353">
    <property type="entry name" value="MHC_II_b_N"/>
</dbReference>
<feature type="non-terminal residue" evidence="11">
    <location>
        <position position="115"/>
    </location>
</feature>
<keyword evidence="2" id="KW-0812">Transmembrane</keyword>
<reference evidence="11 12" key="1">
    <citation type="submission" date="2019-09" db="EMBL/GenBank/DDBJ databases">
        <title>Bird 10,000 Genomes (B10K) Project - Family phase.</title>
        <authorList>
            <person name="Zhang G."/>
        </authorList>
    </citation>
    <scope>NUCLEOTIDE SEQUENCE [LARGE SCALE GENOMIC DNA]</scope>
    <source>
        <strain evidence="11">OUT-0059</strain>
        <tissue evidence="11">Muscle</tissue>
    </source>
</reference>
<organism evidence="11 12">
    <name type="scientific">Xiphorhynchus elegans</name>
    <name type="common">elegant woodcreeper</name>
    <dbReference type="NCBI Taxonomy" id="269412"/>
    <lineage>
        <taxon>Eukaryota</taxon>
        <taxon>Metazoa</taxon>
        <taxon>Chordata</taxon>
        <taxon>Craniata</taxon>
        <taxon>Vertebrata</taxon>
        <taxon>Euteleostomi</taxon>
        <taxon>Archelosauria</taxon>
        <taxon>Archosauria</taxon>
        <taxon>Dinosauria</taxon>
        <taxon>Saurischia</taxon>
        <taxon>Theropoda</taxon>
        <taxon>Coelurosauria</taxon>
        <taxon>Aves</taxon>
        <taxon>Neognathae</taxon>
        <taxon>Neoaves</taxon>
        <taxon>Telluraves</taxon>
        <taxon>Australaves</taxon>
        <taxon>Passeriformes</taxon>
        <taxon>Dendrocolaptidae</taxon>
        <taxon>Xiphorhynchus</taxon>
    </lineage>
</organism>
<dbReference type="AlphaFoldDB" id="A0A7L3PQ22"/>
<comment type="subcellular location">
    <subcellularLocation>
        <location evidence="1">Membrane</location>
        <topology evidence="1">Single-pass type I membrane protein</topology>
    </subcellularLocation>
</comment>
<protein>
    <submittedName>
        <fullName evidence="11">HB24 protein</fullName>
    </submittedName>
</protein>
<keyword evidence="9" id="KW-0491">MHC II</keyword>
<dbReference type="PANTHER" id="PTHR19944:SF99">
    <property type="entry name" value="HLA CLASS II HISTOCOMPATIBILITY ANTIGEN, DRB1 BETA CHAIN"/>
    <property type="match status" value="1"/>
</dbReference>
<dbReference type="InterPro" id="IPR011162">
    <property type="entry name" value="MHC_I/II-like_Ag-recog"/>
</dbReference>
<dbReference type="Proteomes" id="UP000551443">
    <property type="component" value="Unassembled WGS sequence"/>
</dbReference>
<keyword evidence="8" id="KW-0325">Glycoprotein</keyword>
<evidence type="ECO:0000256" key="7">
    <source>
        <dbReference type="ARBA" id="ARBA00023157"/>
    </source>
</evidence>
<proteinExistence type="predicted"/>
<dbReference type="Pfam" id="PF00969">
    <property type="entry name" value="MHC_II_beta"/>
    <property type="match status" value="1"/>
</dbReference>
<keyword evidence="6" id="KW-0472">Membrane</keyword>
<dbReference type="SUPFAM" id="SSF54452">
    <property type="entry name" value="MHC antigen-recognition domain"/>
    <property type="match status" value="1"/>
</dbReference>
<keyword evidence="4" id="KW-1133">Transmembrane helix</keyword>
<evidence type="ECO:0000256" key="6">
    <source>
        <dbReference type="ARBA" id="ARBA00023136"/>
    </source>
</evidence>
<feature type="domain" description="MHC class II beta chain N-terminal" evidence="10">
    <location>
        <begin position="19"/>
        <end position="93"/>
    </location>
</feature>
<feature type="non-terminal residue" evidence="11">
    <location>
        <position position="1"/>
    </location>
</feature>
<keyword evidence="5" id="KW-1064">Adaptive immunity</keyword>
<dbReference type="SMART" id="SM00921">
    <property type="entry name" value="MHC_II_beta"/>
    <property type="match status" value="1"/>
</dbReference>
<comment type="caution">
    <text evidence="11">The sequence shown here is derived from an EMBL/GenBank/DDBJ whole genome shotgun (WGS) entry which is preliminary data.</text>
</comment>
<dbReference type="GO" id="GO:0042613">
    <property type="term" value="C:MHC class II protein complex"/>
    <property type="evidence" value="ECO:0007669"/>
    <property type="project" value="UniProtKB-KW"/>
</dbReference>
<evidence type="ECO:0000259" key="10">
    <source>
        <dbReference type="SMART" id="SM00921"/>
    </source>
</evidence>
<gene>
    <name evidence="11" type="primary">Hb24_1</name>
    <name evidence="11" type="ORF">XIPELE_R09085</name>
</gene>
<evidence type="ECO:0000256" key="9">
    <source>
        <dbReference type="ARBA" id="ARBA00023182"/>
    </source>
</evidence>
<dbReference type="EMBL" id="VZUH01055178">
    <property type="protein sequence ID" value="NXU92482.1"/>
    <property type="molecule type" value="Genomic_DNA"/>
</dbReference>